<keyword evidence="1" id="KW-1133">Transmembrane helix</keyword>
<accession>A0ABM5QM74</accession>
<feature type="transmembrane region" description="Helical" evidence="1">
    <location>
        <begin position="72"/>
        <end position="92"/>
    </location>
</feature>
<organism evidence="2 3">
    <name type="scientific">Corynebacterium atypicum</name>
    <dbReference type="NCBI Taxonomy" id="191610"/>
    <lineage>
        <taxon>Bacteria</taxon>
        <taxon>Bacillati</taxon>
        <taxon>Actinomycetota</taxon>
        <taxon>Actinomycetes</taxon>
        <taxon>Mycobacteriales</taxon>
        <taxon>Corynebacteriaceae</taxon>
        <taxon>Corynebacterium</taxon>
    </lineage>
</organism>
<keyword evidence="1" id="KW-0472">Membrane</keyword>
<gene>
    <name evidence="2" type="ORF">CATYP_03470</name>
</gene>
<dbReference type="EMBL" id="CP008944">
    <property type="protein sequence ID" value="AIG63881.1"/>
    <property type="molecule type" value="Genomic_DNA"/>
</dbReference>
<feature type="transmembrane region" description="Helical" evidence="1">
    <location>
        <begin position="113"/>
        <end position="136"/>
    </location>
</feature>
<feature type="transmembrane region" description="Helical" evidence="1">
    <location>
        <begin position="6"/>
        <end position="28"/>
    </location>
</feature>
<dbReference type="Proteomes" id="UP000028504">
    <property type="component" value="Chromosome"/>
</dbReference>
<feature type="transmembrane region" description="Helical" evidence="1">
    <location>
        <begin position="40"/>
        <end position="60"/>
    </location>
</feature>
<evidence type="ECO:0000256" key="1">
    <source>
        <dbReference type="SAM" id="Phobius"/>
    </source>
</evidence>
<name>A0ABM5QM74_9CORY</name>
<feature type="transmembrane region" description="Helical" evidence="1">
    <location>
        <begin position="198"/>
        <end position="219"/>
    </location>
</feature>
<reference evidence="2 3" key="1">
    <citation type="submission" date="2014-07" db="EMBL/GenBank/DDBJ databases">
        <title>Complete genome sequence of Corynebacterium atypicum DSM 44849: identifiction of the mycolic acid biosynthesis genes.</title>
        <authorList>
            <person name="Tippelt A."/>
            <person name="Mollmann S."/>
            <person name="Albersmeier A."/>
            <person name="Jaenicke S."/>
            <person name="Ruckert C."/>
            <person name="Tauch A."/>
        </authorList>
    </citation>
    <scope>NUCLEOTIDE SEQUENCE [LARGE SCALE GENOMIC DNA]</scope>
    <source>
        <strain evidence="2 3">R2070</strain>
    </source>
</reference>
<sequence length="220" mass="22916">MWHAVSFALLDSVNVLLIGVVVALGIMLPKKRSFARTAGLLIAGDWLGVLGLCLIVLLAFDGLGDVVGRFLQSPLFGMGLILVGLASLVLTWRSRPGDNAALVAKVLDPLLNPSRATVVVGVVLGVIQSATSVPFYAGLAAISAGGFSALERYLGLIGYATLALSLPALSAFFVALVRARPNSRAGRAFEWMRERPTLMAKAAGYLVAVLLTAIGAAAFV</sequence>
<dbReference type="RefSeq" id="WP_038604888.1">
    <property type="nucleotide sequence ID" value="NZ_CP008944.1"/>
</dbReference>
<keyword evidence="3" id="KW-1185">Reference proteome</keyword>
<proteinExistence type="predicted"/>
<evidence type="ECO:0000313" key="3">
    <source>
        <dbReference type="Proteomes" id="UP000028504"/>
    </source>
</evidence>
<protein>
    <submittedName>
        <fullName evidence="2">Membrane protein</fullName>
    </submittedName>
</protein>
<feature type="transmembrane region" description="Helical" evidence="1">
    <location>
        <begin position="156"/>
        <end position="177"/>
    </location>
</feature>
<evidence type="ECO:0000313" key="2">
    <source>
        <dbReference type="EMBL" id="AIG63881.1"/>
    </source>
</evidence>
<keyword evidence="1" id="KW-0812">Transmembrane</keyword>